<feature type="region of interest" description="Disordered" evidence="1">
    <location>
        <begin position="365"/>
        <end position="400"/>
    </location>
</feature>
<reference evidence="2 3" key="1">
    <citation type="submission" date="2019-07" db="EMBL/GenBank/DDBJ databases">
        <title>Chromosome genome assembly for large yellow croaker.</title>
        <authorList>
            <person name="Xiao S."/>
        </authorList>
    </citation>
    <scope>NUCLEOTIDE SEQUENCE [LARGE SCALE GENOMIC DNA]</scope>
    <source>
        <strain evidence="2">JMULYC20181020</strain>
        <tissue evidence="2">Muscle</tissue>
    </source>
</reference>
<gene>
    <name evidence="2" type="ORF">D5F01_LYC25217</name>
</gene>
<feature type="compositionally biased region" description="Polar residues" evidence="1">
    <location>
        <begin position="382"/>
        <end position="391"/>
    </location>
</feature>
<feature type="compositionally biased region" description="Basic and acidic residues" evidence="1">
    <location>
        <begin position="162"/>
        <end position="174"/>
    </location>
</feature>
<comment type="caution">
    <text evidence="2">The sequence shown here is derived from an EMBL/GenBank/DDBJ whole genome shotgun (WGS) entry which is preliminary data.</text>
</comment>
<proteinExistence type="predicted"/>
<name>A0A6G0HCS3_LARCR</name>
<evidence type="ECO:0000256" key="1">
    <source>
        <dbReference type="SAM" id="MobiDB-lite"/>
    </source>
</evidence>
<keyword evidence="3" id="KW-1185">Reference proteome</keyword>
<dbReference type="EMBL" id="REGW02001762">
    <property type="protein sequence ID" value="KAE8277027.1"/>
    <property type="molecule type" value="Genomic_DNA"/>
</dbReference>
<sequence length="464" mass="52710">MALHSHLIGKFNDMSLDSFPAISHRQAVADHGEDFVKRRVNLCDTLREALWQKRSADWEESRSRSETRTSDIDSLVSTINCLSAKDRVGVKKILKKILSPPLHLTDATANCKKQASIKQRLDIMMYDRERNKRLGLGPVHRSRNRNLQGRSTKTCKARRCRHPDSPREEDPHRDVYHRSRANASKKTYHSRWHRPHKKLTLREAREALWQKHLADLKESRSPSETGTSDIDSLVSNINRLSVKDRMGRLSEDVDEAQCSPAQRLPLSVRVGEYRATDIIACEDSVPEELTKPTMDGATAGSPFTVIETQQKVYYGIDLLRLAPGRIEPYDWYSRKVKALEKSYAHFMGKDRKRKADGYMYDPIECRQPKSTPAVDDPGEGTSAKSAKQMVSSPARHLPPLRCDTTAHVRRVPDEEPLAVRSSGDHVECDNASRGLQKTHGTQLNVGADVLIQEASQRQDRSYFC</sequence>
<evidence type="ECO:0000313" key="2">
    <source>
        <dbReference type="EMBL" id="KAE8277027.1"/>
    </source>
</evidence>
<evidence type="ECO:0000313" key="3">
    <source>
        <dbReference type="Proteomes" id="UP000424527"/>
    </source>
</evidence>
<dbReference type="Proteomes" id="UP000424527">
    <property type="component" value="Unassembled WGS sequence"/>
</dbReference>
<dbReference type="AlphaFoldDB" id="A0A6G0HCS3"/>
<organism evidence="2 3">
    <name type="scientific">Larimichthys crocea</name>
    <name type="common">Large yellow croaker</name>
    <name type="synonym">Pseudosciaena crocea</name>
    <dbReference type="NCBI Taxonomy" id="215358"/>
    <lineage>
        <taxon>Eukaryota</taxon>
        <taxon>Metazoa</taxon>
        <taxon>Chordata</taxon>
        <taxon>Craniata</taxon>
        <taxon>Vertebrata</taxon>
        <taxon>Euteleostomi</taxon>
        <taxon>Actinopterygii</taxon>
        <taxon>Neopterygii</taxon>
        <taxon>Teleostei</taxon>
        <taxon>Neoteleostei</taxon>
        <taxon>Acanthomorphata</taxon>
        <taxon>Eupercaria</taxon>
        <taxon>Sciaenidae</taxon>
        <taxon>Larimichthys</taxon>
    </lineage>
</organism>
<feature type="region of interest" description="Disordered" evidence="1">
    <location>
        <begin position="136"/>
        <end position="174"/>
    </location>
</feature>
<accession>A0A6G0HCS3</accession>
<feature type="region of interest" description="Disordered" evidence="1">
    <location>
        <begin position="412"/>
        <end position="435"/>
    </location>
</feature>
<protein>
    <submittedName>
        <fullName evidence="2">Uncharacterized protein</fullName>
    </submittedName>
</protein>